<dbReference type="AlphaFoldDB" id="A0A383F4B3"/>
<name>A0A383F4B3_9ZZZZ</name>
<proteinExistence type="predicted"/>
<evidence type="ECO:0000313" key="1">
    <source>
        <dbReference type="EMBL" id="SVE63724.1"/>
    </source>
</evidence>
<accession>A0A383F4B3</accession>
<dbReference type="EMBL" id="UINC01231264">
    <property type="protein sequence ID" value="SVE63724.1"/>
    <property type="molecule type" value="Genomic_DNA"/>
</dbReference>
<sequence length="150" mass="16961">MKKTLSALLVLSLVLHYPSLSAEESTGHVFNSHSSLPTSKVKTFWFIPNTQTGTMAYTYPCDLDCVDNNIVSVMPDINVIVYMRGLLSYWIDTQTGCHYVLPSNQPKRDENGNNECNDNQEKDPLVYDFNNGRVIFNPLVNINQTDNLNI</sequence>
<organism evidence="1">
    <name type="scientific">marine metagenome</name>
    <dbReference type="NCBI Taxonomy" id="408172"/>
    <lineage>
        <taxon>unclassified sequences</taxon>
        <taxon>metagenomes</taxon>
        <taxon>ecological metagenomes</taxon>
    </lineage>
</organism>
<protein>
    <submittedName>
        <fullName evidence="1">Uncharacterized protein</fullName>
    </submittedName>
</protein>
<gene>
    <name evidence="1" type="ORF">METZ01_LOCUS516578</name>
</gene>
<reference evidence="1" key="1">
    <citation type="submission" date="2018-05" db="EMBL/GenBank/DDBJ databases">
        <authorList>
            <person name="Lanie J.A."/>
            <person name="Ng W.-L."/>
            <person name="Kazmierczak K.M."/>
            <person name="Andrzejewski T.M."/>
            <person name="Davidsen T.M."/>
            <person name="Wayne K.J."/>
            <person name="Tettelin H."/>
            <person name="Glass J.I."/>
            <person name="Rusch D."/>
            <person name="Podicherti R."/>
            <person name="Tsui H.-C.T."/>
            <person name="Winkler M.E."/>
        </authorList>
    </citation>
    <scope>NUCLEOTIDE SEQUENCE</scope>
</reference>